<keyword evidence="1" id="KW-1133">Transmembrane helix</keyword>
<name>A0A1B4FJW7_9BURK</name>
<evidence type="ECO:0000313" key="2">
    <source>
        <dbReference type="EMBL" id="AOJ03957.1"/>
    </source>
</evidence>
<gene>
    <name evidence="2" type="ORF">WS70_18810</name>
</gene>
<feature type="transmembrane region" description="Helical" evidence="1">
    <location>
        <begin position="103"/>
        <end position="125"/>
    </location>
</feature>
<accession>A0A1B4FJW7</accession>
<dbReference type="AlphaFoldDB" id="A0A1B4FJW7"/>
<reference evidence="2 3" key="1">
    <citation type="submission" date="2015-12" db="EMBL/GenBank/DDBJ databases">
        <title>Diversity of Burkholderia near neighbor genomes.</title>
        <authorList>
            <person name="Sahl J."/>
            <person name="Wagner D."/>
            <person name="Keim P."/>
        </authorList>
    </citation>
    <scope>NUCLEOTIDE SEQUENCE [LARGE SCALE GENOMIC DNA]</scope>
    <source>
        <strain evidence="2 3">BDU6</strain>
    </source>
</reference>
<dbReference type="EMBL" id="CP013387">
    <property type="protein sequence ID" value="AOJ03957.1"/>
    <property type="molecule type" value="Genomic_DNA"/>
</dbReference>
<evidence type="ECO:0000256" key="1">
    <source>
        <dbReference type="SAM" id="Phobius"/>
    </source>
</evidence>
<dbReference type="KEGG" id="buu:WS70_18810"/>
<proteinExistence type="predicted"/>
<keyword evidence="3" id="KW-1185">Reference proteome</keyword>
<organism evidence="2 3">
    <name type="scientific">Burkholderia mayonis</name>
    <dbReference type="NCBI Taxonomy" id="1385591"/>
    <lineage>
        <taxon>Bacteria</taxon>
        <taxon>Pseudomonadati</taxon>
        <taxon>Pseudomonadota</taxon>
        <taxon>Betaproteobacteria</taxon>
        <taxon>Burkholderiales</taxon>
        <taxon>Burkholderiaceae</taxon>
        <taxon>Burkholderia</taxon>
        <taxon>pseudomallei group</taxon>
    </lineage>
</organism>
<dbReference type="Proteomes" id="UP000062519">
    <property type="component" value="Chromosome 2"/>
</dbReference>
<feature type="transmembrane region" description="Helical" evidence="1">
    <location>
        <begin position="35"/>
        <end position="53"/>
    </location>
</feature>
<sequence>MPASRRETGNAAIIVRFAIPAGRCRPHAPASMDQLFVLLVLFSALLHAAWNAFRHVSEDRVAQLDMMSAPYLVFGAALALALPPAPAWPYIAASALLELGYCFALPLFGVLLALSCGVLAFAVWIGY</sequence>
<evidence type="ECO:0000313" key="3">
    <source>
        <dbReference type="Proteomes" id="UP000062519"/>
    </source>
</evidence>
<feature type="transmembrane region" description="Helical" evidence="1">
    <location>
        <begin position="69"/>
        <end position="91"/>
    </location>
</feature>
<keyword evidence="1" id="KW-0472">Membrane</keyword>
<protein>
    <submittedName>
        <fullName evidence="2">Uncharacterized protein</fullName>
    </submittedName>
</protein>
<keyword evidence="1" id="KW-0812">Transmembrane</keyword>